<reference evidence="1 2" key="1">
    <citation type="submission" date="2018-05" db="EMBL/GenBank/DDBJ databases">
        <title>Draft genome of Methanospirillum lacunae Ki8-1.</title>
        <authorList>
            <person name="Dueholm M.S."/>
            <person name="Nielsen P.H."/>
            <person name="Bakmann L.F."/>
            <person name="Otzen D.E."/>
        </authorList>
    </citation>
    <scope>NUCLEOTIDE SEQUENCE [LARGE SCALE GENOMIC DNA]</scope>
    <source>
        <strain evidence="1 2">Ki8-1</strain>
    </source>
</reference>
<organism evidence="1 2">
    <name type="scientific">Methanospirillum lacunae</name>
    <dbReference type="NCBI Taxonomy" id="668570"/>
    <lineage>
        <taxon>Archaea</taxon>
        <taxon>Methanobacteriati</taxon>
        <taxon>Methanobacteriota</taxon>
        <taxon>Stenosarchaea group</taxon>
        <taxon>Methanomicrobia</taxon>
        <taxon>Methanomicrobiales</taxon>
        <taxon>Methanospirillaceae</taxon>
        <taxon>Methanospirillum</taxon>
    </lineage>
</organism>
<evidence type="ECO:0000313" key="1">
    <source>
        <dbReference type="EMBL" id="PWR70590.1"/>
    </source>
</evidence>
<name>A0A2V2MWH9_9EURY</name>
<accession>A0A2V2MWH9</accession>
<dbReference type="EMBL" id="QGMY01000011">
    <property type="protein sequence ID" value="PWR70590.1"/>
    <property type="molecule type" value="Genomic_DNA"/>
</dbReference>
<gene>
    <name evidence="1" type="ORF">DK846_14455</name>
</gene>
<sequence length="64" mass="7096">MSHLFGKIEGVSPGSDCVFIIIRRTTKWGCKSENFSVSMVATGCNTKKVRVVGETFKIFGLMCY</sequence>
<evidence type="ECO:0000313" key="2">
    <source>
        <dbReference type="Proteomes" id="UP000245657"/>
    </source>
</evidence>
<dbReference type="AlphaFoldDB" id="A0A2V2MWH9"/>
<keyword evidence="2" id="KW-1185">Reference proteome</keyword>
<proteinExistence type="predicted"/>
<comment type="caution">
    <text evidence="1">The sequence shown here is derived from an EMBL/GenBank/DDBJ whole genome shotgun (WGS) entry which is preliminary data.</text>
</comment>
<dbReference type="Proteomes" id="UP000245657">
    <property type="component" value="Unassembled WGS sequence"/>
</dbReference>
<protein>
    <submittedName>
        <fullName evidence="1">Uncharacterized protein</fullName>
    </submittedName>
</protein>